<proteinExistence type="predicted"/>
<protein>
    <submittedName>
        <fullName evidence="2">Uncharacterized protein</fullName>
    </submittedName>
</protein>
<dbReference type="WBParaSite" id="nRc.2.0.1.t29013-RA">
    <property type="protein sequence ID" value="nRc.2.0.1.t29013-RA"/>
    <property type="gene ID" value="nRc.2.0.1.g29013"/>
</dbReference>
<reference evidence="2" key="1">
    <citation type="submission" date="2022-11" db="UniProtKB">
        <authorList>
            <consortium name="WormBaseParasite"/>
        </authorList>
    </citation>
    <scope>IDENTIFICATION</scope>
</reference>
<name>A0A915JSD4_ROMCU</name>
<dbReference type="Proteomes" id="UP000887565">
    <property type="component" value="Unplaced"/>
</dbReference>
<evidence type="ECO:0000313" key="1">
    <source>
        <dbReference type="Proteomes" id="UP000887565"/>
    </source>
</evidence>
<accession>A0A915JSD4</accession>
<dbReference type="AlphaFoldDB" id="A0A915JSD4"/>
<evidence type="ECO:0000313" key="2">
    <source>
        <dbReference type="WBParaSite" id="nRc.2.0.1.t29013-RA"/>
    </source>
</evidence>
<organism evidence="1 2">
    <name type="scientific">Romanomermis culicivorax</name>
    <name type="common">Nematode worm</name>
    <dbReference type="NCBI Taxonomy" id="13658"/>
    <lineage>
        <taxon>Eukaryota</taxon>
        <taxon>Metazoa</taxon>
        <taxon>Ecdysozoa</taxon>
        <taxon>Nematoda</taxon>
        <taxon>Enoplea</taxon>
        <taxon>Dorylaimia</taxon>
        <taxon>Mermithida</taxon>
        <taxon>Mermithoidea</taxon>
        <taxon>Mermithidae</taxon>
        <taxon>Romanomermis</taxon>
    </lineage>
</organism>
<keyword evidence="1" id="KW-1185">Reference proteome</keyword>
<sequence length="146" mass="16554">MINAVLRKSFILAFSDGTESNRHNITDGKGNFRSVLLEVTVGRFPQNYGYPFRPKVDFQAVGDPFRFVPSKKAIIDPSPSDCTTVVNNKIFLIDYNQQFIYLAKCSNCTALIIPKWRLRCTQFRIGASDADYLRASYCSSVLVRVQ</sequence>